<dbReference type="InterPro" id="IPR011989">
    <property type="entry name" value="ARM-like"/>
</dbReference>
<dbReference type="RefSeq" id="WP_145198310.1">
    <property type="nucleotide sequence ID" value="NZ_CP036267.1"/>
</dbReference>
<dbReference type="SUPFAM" id="SSF48371">
    <property type="entry name" value="ARM repeat"/>
    <property type="match status" value="1"/>
</dbReference>
<dbReference type="Proteomes" id="UP000315724">
    <property type="component" value="Chromosome"/>
</dbReference>
<keyword evidence="3" id="KW-1185">Reference proteome</keyword>
<feature type="compositionally biased region" description="Polar residues" evidence="1">
    <location>
        <begin position="36"/>
        <end position="72"/>
    </location>
</feature>
<name>A0A517QMC4_9PLAN</name>
<accession>A0A517QMC4</accession>
<gene>
    <name evidence="2" type="ORF">Mal48_20330</name>
</gene>
<feature type="region of interest" description="Disordered" evidence="1">
    <location>
        <begin position="24"/>
        <end position="72"/>
    </location>
</feature>
<evidence type="ECO:0000313" key="3">
    <source>
        <dbReference type="Proteomes" id="UP000315724"/>
    </source>
</evidence>
<evidence type="ECO:0000256" key="1">
    <source>
        <dbReference type="SAM" id="MobiDB-lite"/>
    </source>
</evidence>
<protein>
    <recommendedName>
        <fullName evidence="4">HEAT repeat protein</fullName>
    </recommendedName>
</protein>
<dbReference type="AlphaFoldDB" id="A0A517QMC4"/>
<proteinExistence type="predicted"/>
<evidence type="ECO:0008006" key="4">
    <source>
        <dbReference type="Google" id="ProtNLM"/>
    </source>
</evidence>
<dbReference type="EMBL" id="CP036267">
    <property type="protein sequence ID" value="QDT32786.1"/>
    <property type="molecule type" value="Genomic_DNA"/>
</dbReference>
<organism evidence="2 3">
    <name type="scientific">Thalassoglobus polymorphus</name>
    <dbReference type="NCBI Taxonomy" id="2527994"/>
    <lineage>
        <taxon>Bacteria</taxon>
        <taxon>Pseudomonadati</taxon>
        <taxon>Planctomycetota</taxon>
        <taxon>Planctomycetia</taxon>
        <taxon>Planctomycetales</taxon>
        <taxon>Planctomycetaceae</taxon>
        <taxon>Thalassoglobus</taxon>
    </lineage>
</organism>
<dbReference type="KEGG" id="tpol:Mal48_20330"/>
<dbReference type="PROSITE" id="PS51257">
    <property type="entry name" value="PROKAR_LIPOPROTEIN"/>
    <property type="match status" value="1"/>
</dbReference>
<reference evidence="2 3" key="1">
    <citation type="submission" date="2019-02" db="EMBL/GenBank/DDBJ databases">
        <title>Deep-cultivation of Planctomycetes and their phenomic and genomic characterization uncovers novel biology.</title>
        <authorList>
            <person name="Wiegand S."/>
            <person name="Jogler M."/>
            <person name="Boedeker C."/>
            <person name="Pinto D."/>
            <person name="Vollmers J."/>
            <person name="Rivas-Marin E."/>
            <person name="Kohn T."/>
            <person name="Peeters S.H."/>
            <person name="Heuer A."/>
            <person name="Rast P."/>
            <person name="Oberbeckmann S."/>
            <person name="Bunk B."/>
            <person name="Jeske O."/>
            <person name="Meyerdierks A."/>
            <person name="Storesund J.E."/>
            <person name="Kallscheuer N."/>
            <person name="Luecker S."/>
            <person name="Lage O.M."/>
            <person name="Pohl T."/>
            <person name="Merkel B.J."/>
            <person name="Hornburger P."/>
            <person name="Mueller R.-W."/>
            <person name="Bruemmer F."/>
            <person name="Labrenz M."/>
            <person name="Spormann A.M."/>
            <person name="Op den Camp H."/>
            <person name="Overmann J."/>
            <person name="Amann R."/>
            <person name="Jetten M.S.M."/>
            <person name="Mascher T."/>
            <person name="Medema M.H."/>
            <person name="Devos D.P."/>
            <person name="Kaster A.-K."/>
            <person name="Ovreas L."/>
            <person name="Rohde M."/>
            <person name="Galperin M.Y."/>
            <person name="Jogler C."/>
        </authorList>
    </citation>
    <scope>NUCLEOTIDE SEQUENCE [LARGE SCALE GENOMIC DNA]</scope>
    <source>
        <strain evidence="2 3">Mal48</strain>
    </source>
</reference>
<evidence type="ECO:0000313" key="2">
    <source>
        <dbReference type="EMBL" id="QDT32786.1"/>
    </source>
</evidence>
<dbReference type="Gene3D" id="1.25.10.10">
    <property type="entry name" value="Leucine-rich Repeat Variant"/>
    <property type="match status" value="1"/>
</dbReference>
<sequence>MLSRSNKRSLTLILFVALGQGCGNSQPADSGKSAEKNTGTALQAAENPQTEGSKNSPAEQVAPKSQSENAGSSLGQTIEFVNNFNEETAVDENLHLDTKVLIALVDPEKEGVPDAIRQSADEKMQRKAILILNKTGQSDLAIPELITAATYSKNSRVCGALDKTLRQLQPAKIVQPIVEQLSAEWDHLLRKSPPDILRAIVMDLGHHDLNYLLKVIDRETDAIPEVRDFVTLAAANAGPKAKVVVPELIELLTPQRFNFAASPLLVPEALVKIGADDPQTVGTLTKIVSESKNKKLQKAAFDALKKLNPEAAVNSGFLDEKK</sequence>
<dbReference type="InterPro" id="IPR016024">
    <property type="entry name" value="ARM-type_fold"/>
</dbReference>